<dbReference type="InterPro" id="IPR011010">
    <property type="entry name" value="DNA_brk_join_enz"/>
</dbReference>
<evidence type="ECO:0000256" key="1">
    <source>
        <dbReference type="ARBA" id="ARBA00023125"/>
    </source>
</evidence>
<name>A0A3N4MQJ1_9NEIS</name>
<protein>
    <recommendedName>
        <fullName evidence="3">Tyr recombinase domain-containing protein</fullName>
    </recommendedName>
</protein>
<dbReference type="GO" id="GO:0015074">
    <property type="term" value="P:DNA integration"/>
    <property type="evidence" value="ECO:0007669"/>
    <property type="project" value="InterPro"/>
</dbReference>
<evidence type="ECO:0000313" key="4">
    <source>
        <dbReference type="EMBL" id="RPD86114.1"/>
    </source>
</evidence>
<dbReference type="SUPFAM" id="SSF56349">
    <property type="entry name" value="DNA breaking-rejoining enzymes"/>
    <property type="match status" value="1"/>
</dbReference>
<dbReference type="InterPro" id="IPR013762">
    <property type="entry name" value="Integrase-like_cat_sf"/>
</dbReference>
<gene>
    <name evidence="4" type="ORF">EGK74_08435</name>
</gene>
<keyword evidence="1" id="KW-0238">DNA-binding</keyword>
<dbReference type="InterPro" id="IPR010998">
    <property type="entry name" value="Integrase_recombinase_N"/>
</dbReference>
<evidence type="ECO:0000313" key="5">
    <source>
        <dbReference type="Proteomes" id="UP000272412"/>
    </source>
</evidence>
<evidence type="ECO:0000259" key="3">
    <source>
        <dbReference type="Pfam" id="PF00589"/>
    </source>
</evidence>
<dbReference type="Proteomes" id="UP000272412">
    <property type="component" value="Unassembled WGS sequence"/>
</dbReference>
<accession>A0A3N4MQJ1</accession>
<dbReference type="EMBL" id="RPFL01000021">
    <property type="protein sequence ID" value="RPD86114.1"/>
    <property type="molecule type" value="Genomic_DNA"/>
</dbReference>
<dbReference type="Pfam" id="PF00589">
    <property type="entry name" value="Phage_integrase"/>
    <property type="match status" value="1"/>
</dbReference>
<keyword evidence="2" id="KW-0233">DNA recombination</keyword>
<proteinExistence type="predicted"/>
<keyword evidence="5" id="KW-1185">Reference proteome</keyword>
<comment type="caution">
    <text evidence="4">The sequence shown here is derived from an EMBL/GenBank/DDBJ whole genome shotgun (WGS) entry which is preliminary data.</text>
</comment>
<dbReference type="AlphaFoldDB" id="A0A3N4MQJ1"/>
<reference evidence="4 5" key="1">
    <citation type="submission" date="2018-11" db="EMBL/GenBank/DDBJ databases">
        <title>Neisseria weixii sp. nov. isolated from the rectal contents of plateau pika (Ochotona cruzoniae).</title>
        <authorList>
            <person name="Zhang G."/>
        </authorList>
    </citation>
    <scope>NUCLEOTIDE SEQUENCE [LARGE SCALE GENOMIC DNA]</scope>
    <source>
        <strain evidence="4 5">10009</strain>
    </source>
</reference>
<dbReference type="Gene3D" id="1.10.443.10">
    <property type="entry name" value="Intergrase catalytic core"/>
    <property type="match status" value="1"/>
</dbReference>
<feature type="domain" description="Tyr recombinase" evidence="3">
    <location>
        <begin position="166"/>
        <end position="315"/>
    </location>
</feature>
<dbReference type="RefSeq" id="WP_123804455.1">
    <property type="nucleotide sequence ID" value="NZ_RPFL01000021.1"/>
</dbReference>
<dbReference type="Gene3D" id="1.10.150.130">
    <property type="match status" value="1"/>
</dbReference>
<dbReference type="GO" id="GO:0006310">
    <property type="term" value="P:DNA recombination"/>
    <property type="evidence" value="ECO:0007669"/>
    <property type="project" value="UniProtKB-KW"/>
</dbReference>
<organism evidence="4 5">
    <name type="scientific">Neisseria weixii</name>
    <dbReference type="NCBI Taxonomy" id="1853276"/>
    <lineage>
        <taxon>Bacteria</taxon>
        <taxon>Pseudomonadati</taxon>
        <taxon>Pseudomonadota</taxon>
        <taxon>Betaproteobacteria</taxon>
        <taxon>Neisseriales</taxon>
        <taxon>Neisseriaceae</taxon>
        <taxon>Neisseria</taxon>
    </lineage>
</organism>
<sequence length="340" mass="40466">MKATKFINDTYWPYYIFQHFIDSLEQLGCAETTRKSYQSQLKRFGAILIELGYKYHDESLTSLPIFYKTLFEHHKRLLKAAGRKGISNACLNQYISAWNRFCRWYVNSGVQKHTKSPRHSNSRWRTQYLRHFSVGSCRSFKVYPKLPCIVELDKLVWKEPDNFQDYHSLRQWCIVDLLSTAALRVNEIRHLRIQNISLKHQAVMLQNGFAHPRNIYLDNKSTTYLSQYLRLLKKQLNLPRLPKDMFLFVKKNKPLSKGELYQTTRLVTYHTLDFALTPHQIRIACGRTLFFKCRDERLIQEFMGYDTLAPILKYHSADIATFKDVLSKYHPRFVRKHQNL</sequence>
<dbReference type="InterPro" id="IPR002104">
    <property type="entry name" value="Integrase_catalytic"/>
</dbReference>
<evidence type="ECO:0000256" key="2">
    <source>
        <dbReference type="ARBA" id="ARBA00023172"/>
    </source>
</evidence>
<dbReference type="GO" id="GO:0003677">
    <property type="term" value="F:DNA binding"/>
    <property type="evidence" value="ECO:0007669"/>
    <property type="project" value="UniProtKB-KW"/>
</dbReference>
<dbReference type="OrthoDB" id="8602495at2"/>